<feature type="domain" description="ABC transporter" evidence="5">
    <location>
        <begin position="42"/>
        <end position="272"/>
    </location>
</feature>
<evidence type="ECO:0000256" key="4">
    <source>
        <dbReference type="SAM" id="MobiDB-lite"/>
    </source>
</evidence>
<feature type="compositionally biased region" description="Basic and acidic residues" evidence="4">
    <location>
        <begin position="17"/>
        <end position="37"/>
    </location>
</feature>
<proteinExistence type="predicted"/>
<dbReference type="EMBL" id="JBHLXH010000001">
    <property type="protein sequence ID" value="MFC0223078.1"/>
    <property type="molecule type" value="Genomic_DNA"/>
</dbReference>
<feature type="region of interest" description="Disordered" evidence="4">
    <location>
        <begin position="1"/>
        <end position="37"/>
    </location>
</feature>
<keyword evidence="2" id="KW-0547">Nucleotide-binding</keyword>
<protein>
    <submittedName>
        <fullName evidence="6">ABC transporter ATP-binding protein</fullName>
    </submittedName>
</protein>
<dbReference type="PANTHER" id="PTHR24220:SF685">
    <property type="entry name" value="ABC TRANSPORTER RELATED"/>
    <property type="match status" value="1"/>
</dbReference>
<evidence type="ECO:0000256" key="3">
    <source>
        <dbReference type="ARBA" id="ARBA00022840"/>
    </source>
</evidence>
<dbReference type="PANTHER" id="PTHR24220">
    <property type="entry name" value="IMPORT ATP-BINDING PROTEIN"/>
    <property type="match status" value="1"/>
</dbReference>
<dbReference type="CDD" id="cd03255">
    <property type="entry name" value="ABC_MJ0796_LolCDE_FtsE"/>
    <property type="match status" value="1"/>
</dbReference>
<dbReference type="Proteomes" id="UP001589698">
    <property type="component" value="Unassembled WGS sequence"/>
</dbReference>
<dbReference type="Pfam" id="PF00005">
    <property type="entry name" value="ABC_tran"/>
    <property type="match status" value="1"/>
</dbReference>
<dbReference type="GO" id="GO:0005524">
    <property type="term" value="F:ATP binding"/>
    <property type="evidence" value="ECO:0007669"/>
    <property type="project" value="UniProtKB-KW"/>
</dbReference>
<evidence type="ECO:0000256" key="1">
    <source>
        <dbReference type="ARBA" id="ARBA00022448"/>
    </source>
</evidence>
<evidence type="ECO:0000256" key="2">
    <source>
        <dbReference type="ARBA" id="ARBA00022741"/>
    </source>
</evidence>
<dbReference type="InterPro" id="IPR017911">
    <property type="entry name" value="MacB-like_ATP-bd"/>
</dbReference>
<evidence type="ECO:0000259" key="5">
    <source>
        <dbReference type="PROSITE" id="PS50893"/>
    </source>
</evidence>
<name>A0ABV6E2B2_9ACTN</name>
<keyword evidence="1" id="KW-0813">Transport</keyword>
<dbReference type="InterPro" id="IPR003439">
    <property type="entry name" value="ABC_transporter-like_ATP-bd"/>
</dbReference>
<dbReference type="PROSITE" id="PS00211">
    <property type="entry name" value="ABC_TRANSPORTER_1"/>
    <property type="match status" value="1"/>
</dbReference>
<dbReference type="InterPro" id="IPR017871">
    <property type="entry name" value="ABC_transporter-like_CS"/>
</dbReference>
<keyword evidence="7" id="KW-1185">Reference proteome</keyword>
<dbReference type="InterPro" id="IPR015854">
    <property type="entry name" value="ABC_transpr_LolD-like"/>
</dbReference>
<evidence type="ECO:0000313" key="6">
    <source>
        <dbReference type="EMBL" id="MFC0223078.1"/>
    </source>
</evidence>
<comment type="caution">
    <text evidence="6">The sequence shown here is derived from an EMBL/GenBank/DDBJ whole genome shotgun (WGS) entry which is preliminary data.</text>
</comment>
<dbReference type="SMART" id="SM00382">
    <property type="entry name" value="AAA"/>
    <property type="match status" value="1"/>
</dbReference>
<dbReference type="InterPro" id="IPR027417">
    <property type="entry name" value="P-loop_NTPase"/>
</dbReference>
<organism evidence="6 7">
    <name type="scientific">Nocardioides zeicaulis</name>
    <dbReference type="NCBI Taxonomy" id="1776857"/>
    <lineage>
        <taxon>Bacteria</taxon>
        <taxon>Bacillati</taxon>
        <taxon>Actinomycetota</taxon>
        <taxon>Actinomycetes</taxon>
        <taxon>Propionibacteriales</taxon>
        <taxon>Nocardioidaceae</taxon>
        <taxon>Nocardioides</taxon>
    </lineage>
</organism>
<gene>
    <name evidence="6" type="ORF">ACFFJG_11335</name>
</gene>
<reference evidence="6 7" key="1">
    <citation type="submission" date="2024-09" db="EMBL/GenBank/DDBJ databases">
        <authorList>
            <person name="Sun Q."/>
            <person name="Mori K."/>
        </authorList>
    </citation>
    <scope>NUCLEOTIDE SEQUENCE [LARGE SCALE GENOMIC DNA]</scope>
    <source>
        <strain evidence="6 7">CCM 8654</strain>
    </source>
</reference>
<dbReference type="RefSeq" id="WP_378518836.1">
    <property type="nucleotide sequence ID" value="NZ_JBHLXH010000001.1"/>
</dbReference>
<dbReference type="Gene3D" id="3.40.50.300">
    <property type="entry name" value="P-loop containing nucleotide triphosphate hydrolases"/>
    <property type="match status" value="1"/>
</dbReference>
<dbReference type="PROSITE" id="PS50893">
    <property type="entry name" value="ABC_TRANSPORTER_2"/>
    <property type="match status" value="1"/>
</dbReference>
<keyword evidence="3 6" id="KW-0067">ATP-binding</keyword>
<dbReference type="SUPFAM" id="SSF52540">
    <property type="entry name" value="P-loop containing nucleoside triphosphate hydrolases"/>
    <property type="match status" value="1"/>
</dbReference>
<evidence type="ECO:0000313" key="7">
    <source>
        <dbReference type="Proteomes" id="UP001589698"/>
    </source>
</evidence>
<sequence>MSTTRDLPAPAPAPHDPAPHDPAPHDPAPHDPAPRDPARVAVSLTGVHKTYGGVAPVPALRGVDLELLTGSVTAVMGPSGSGKSTLVSVAAGLDTATSGSVRVAGHALDAMSPDALTRFRREQVGFVFQGYNLVPHLDVASNIALPLVLASRRPDAGWSAHLVDRLGLAGLEHRLPGELSGGQAQRVAIARALVARPSIVFADEPTGALDARTGRQVLHLFLDVAREFGQTLVVVTHDAGVAAATGEVVLLADGRVADRMHAPSDEQVAARLLELGR</sequence>
<dbReference type="InterPro" id="IPR003593">
    <property type="entry name" value="AAA+_ATPase"/>
</dbReference>
<accession>A0ABV6E2B2</accession>